<dbReference type="STRING" id="299467.A0A443SGV3"/>
<dbReference type="Proteomes" id="UP000288716">
    <property type="component" value="Unassembled WGS sequence"/>
</dbReference>
<gene>
    <name evidence="3" type="ORF">B4U80_10394</name>
</gene>
<dbReference type="Pfam" id="PF00651">
    <property type="entry name" value="BTB"/>
    <property type="match status" value="1"/>
</dbReference>
<keyword evidence="1" id="KW-0539">Nucleus</keyword>
<dbReference type="GO" id="GO:0005634">
    <property type="term" value="C:nucleus"/>
    <property type="evidence" value="ECO:0007669"/>
    <property type="project" value="TreeGrafter"/>
</dbReference>
<dbReference type="GO" id="GO:0006357">
    <property type="term" value="P:regulation of transcription by RNA polymerase II"/>
    <property type="evidence" value="ECO:0007669"/>
    <property type="project" value="TreeGrafter"/>
</dbReference>
<dbReference type="OrthoDB" id="6418787at2759"/>
<keyword evidence="4" id="KW-1185">Reference proteome</keyword>
<comment type="caution">
    <text evidence="3">The sequence shown here is derived from an EMBL/GenBank/DDBJ whole genome shotgun (WGS) entry which is preliminary data.</text>
</comment>
<dbReference type="VEuPathDB" id="VectorBase:LDEU005302"/>
<dbReference type="EMBL" id="NCKV01002508">
    <property type="protein sequence ID" value="RWS26739.1"/>
    <property type="molecule type" value="Genomic_DNA"/>
</dbReference>
<feature type="non-terminal residue" evidence="3">
    <location>
        <position position="127"/>
    </location>
</feature>
<reference evidence="3 4" key="1">
    <citation type="journal article" date="2018" name="Gigascience">
        <title>Genomes of trombidid mites reveal novel predicted allergens and laterally-transferred genes associated with secondary metabolism.</title>
        <authorList>
            <person name="Dong X."/>
            <person name="Chaisiri K."/>
            <person name="Xia D."/>
            <person name="Armstrong S.D."/>
            <person name="Fang Y."/>
            <person name="Donnelly M.J."/>
            <person name="Kadowaki T."/>
            <person name="McGarry J.W."/>
            <person name="Darby A.C."/>
            <person name="Makepeace B.L."/>
        </authorList>
    </citation>
    <scope>NUCLEOTIDE SEQUENCE [LARGE SCALE GENOMIC DNA]</scope>
    <source>
        <strain evidence="3">UoL-UT</strain>
    </source>
</reference>
<name>A0A443SGV3_9ACAR</name>
<accession>A0A443SGV3</accession>
<sequence>MADNSTETQKKGFLRLRSANHNEDTCNNITDDYRNEKFTDFVFICGDDATEVIKAHRLILSKASDYFKKVIETSTKLSFGYPIIPMIALKEVPQNDLRSIVDFIYEGKITIPKKQLSSVVKTAQFLQ</sequence>
<protein>
    <submittedName>
        <fullName evidence="3">Fru-related protein-like protein</fullName>
    </submittedName>
</protein>
<organism evidence="3 4">
    <name type="scientific">Leptotrombidium deliense</name>
    <dbReference type="NCBI Taxonomy" id="299467"/>
    <lineage>
        <taxon>Eukaryota</taxon>
        <taxon>Metazoa</taxon>
        <taxon>Ecdysozoa</taxon>
        <taxon>Arthropoda</taxon>
        <taxon>Chelicerata</taxon>
        <taxon>Arachnida</taxon>
        <taxon>Acari</taxon>
        <taxon>Acariformes</taxon>
        <taxon>Trombidiformes</taxon>
        <taxon>Prostigmata</taxon>
        <taxon>Anystina</taxon>
        <taxon>Parasitengona</taxon>
        <taxon>Trombiculoidea</taxon>
        <taxon>Trombiculidae</taxon>
        <taxon>Leptotrombidium</taxon>
    </lineage>
</organism>
<dbReference type="PANTHER" id="PTHR23110">
    <property type="entry name" value="BTB DOMAIN TRANSCRIPTION FACTOR"/>
    <property type="match status" value="1"/>
</dbReference>
<evidence type="ECO:0000313" key="3">
    <source>
        <dbReference type="EMBL" id="RWS26739.1"/>
    </source>
</evidence>
<dbReference type="InterPro" id="IPR011333">
    <property type="entry name" value="SKP1/BTB/POZ_sf"/>
</dbReference>
<dbReference type="PANTHER" id="PTHR23110:SF109">
    <property type="entry name" value="FI07618P-RELATED"/>
    <property type="match status" value="1"/>
</dbReference>
<dbReference type="PROSITE" id="PS50097">
    <property type="entry name" value="BTB"/>
    <property type="match status" value="1"/>
</dbReference>
<dbReference type="SMART" id="SM00225">
    <property type="entry name" value="BTB"/>
    <property type="match status" value="1"/>
</dbReference>
<evidence type="ECO:0000256" key="1">
    <source>
        <dbReference type="ARBA" id="ARBA00023242"/>
    </source>
</evidence>
<feature type="domain" description="BTB" evidence="2">
    <location>
        <begin position="39"/>
        <end position="113"/>
    </location>
</feature>
<evidence type="ECO:0000313" key="4">
    <source>
        <dbReference type="Proteomes" id="UP000288716"/>
    </source>
</evidence>
<dbReference type="InterPro" id="IPR000210">
    <property type="entry name" value="BTB/POZ_dom"/>
</dbReference>
<proteinExistence type="predicted"/>
<dbReference type="Gene3D" id="3.30.710.10">
    <property type="entry name" value="Potassium Channel Kv1.1, Chain A"/>
    <property type="match status" value="1"/>
</dbReference>
<evidence type="ECO:0000259" key="2">
    <source>
        <dbReference type="PROSITE" id="PS50097"/>
    </source>
</evidence>
<dbReference type="SUPFAM" id="SSF54695">
    <property type="entry name" value="POZ domain"/>
    <property type="match status" value="1"/>
</dbReference>
<dbReference type="AlphaFoldDB" id="A0A443SGV3"/>
<dbReference type="InterPro" id="IPR051095">
    <property type="entry name" value="Dros_DevTransReg"/>
</dbReference>